<dbReference type="PANTHER" id="PTHR30489">
    <property type="entry name" value="LIPOPROTEIN-RELEASING SYSTEM TRANSMEMBRANE PROTEIN LOLE"/>
    <property type="match status" value="1"/>
</dbReference>
<dbReference type="EMBL" id="JANPWE010000002">
    <property type="protein sequence ID" value="MCR6544823.1"/>
    <property type="molecule type" value="Genomic_DNA"/>
</dbReference>
<keyword evidence="6 8" id="KW-0472">Membrane</keyword>
<gene>
    <name evidence="10" type="ORF">NVS47_04710</name>
</gene>
<feature type="transmembrane region" description="Helical" evidence="8">
    <location>
        <begin position="315"/>
        <end position="335"/>
    </location>
</feature>
<keyword evidence="3" id="KW-1003">Cell membrane</keyword>
<evidence type="ECO:0000256" key="2">
    <source>
        <dbReference type="ARBA" id="ARBA00005236"/>
    </source>
</evidence>
<feature type="transmembrane region" description="Helical" evidence="8">
    <location>
        <begin position="705"/>
        <end position="725"/>
    </location>
</feature>
<keyword evidence="4 8" id="KW-0812">Transmembrane</keyword>
<feature type="transmembrane region" description="Helical" evidence="8">
    <location>
        <begin position="654"/>
        <end position="677"/>
    </location>
</feature>
<dbReference type="PANTHER" id="PTHR30489:SF0">
    <property type="entry name" value="LIPOPROTEIN-RELEASING SYSTEM TRANSMEMBRANE PROTEIN LOLE"/>
    <property type="match status" value="1"/>
</dbReference>
<evidence type="ECO:0000313" key="11">
    <source>
        <dbReference type="Proteomes" id="UP001524944"/>
    </source>
</evidence>
<name>A0ABT1Y2P4_9FIRM</name>
<dbReference type="Pfam" id="PF02687">
    <property type="entry name" value="FtsX"/>
    <property type="match status" value="2"/>
</dbReference>
<feature type="transmembrane region" description="Helical" evidence="8">
    <location>
        <begin position="268"/>
        <end position="288"/>
    </location>
</feature>
<comment type="caution">
    <text evidence="10">The sequence shown here is derived from an EMBL/GenBank/DDBJ whole genome shotgun (WGS) entry which is preliminary data.</text>
</comment>
<feature type="transmembrane region" description="Helical" evidence="8">
    <location>
        <begin position="432"/>
        <end position="452"/>
    </location>
</feature>
<reference evidence="10 11" key="1">
    <citation type="submission" date="2022-08" db="EMBL/GenBank/DDBJ databases">
        <title>Proteogenomics of the novel Dehalobacterium formicoaceticum strain EZ94 highlights a key role of methyltransferases during anaerobic dichloromethane degradation.</title>
        <authorList>
            <person name="Wasmund K."/>
        </authorList>
    </citation>
    <scope>NUCLEOTIDE SEQUENCE [LARGE SCALE GENOMIC DNA]</scope>
    <source>
        <strain evidence="10 11">EZ94</strain>
    </source>
</reference>
<sequence>MQKLDLRLIRMICYSKGQFISVTVVVAVALSIYILLNVTGVNLRNAINYYYEITKFNDIYVQLVKLPQGALEEVRTLPGIKEVQGRISVDVPLEVEDEDERVTIRLISLPEEEKINILYPIEGNAGNLGTDNVLLLEQFAEARNIQVGDMIYPMINGREYPLTVSGIVASGEFVYLMEDEQSILPAPEQFGVAYVNEEFARSVTGYRDSFNELLVLLQDQDQIDDQVDRLEEELDSYGVKRIIKREDQLSHSVLMQEVDGLEKMAQSIPLLFLVVAALIIFIMLSRIVQNDRMAIGILKALGYGNLSVLAHYTKYALLISLLGSLIGIGSGLLLTDPLSQVYAFYFNLPLIRNQIQYSYILNAFLLTAVFCVTAGFLGARPVLKILPADSLRPETPKSGKHILLEKIPFIWNKLSFSWKMVIRNIVRTKKRFAFLMLGLALSYAINTVPMYLAQIMPEIFHLQYQVFQKMDYAVEFTHPLHHRAVRELDQLIQADAIEGKLEYPFELTNGWLKETVTIIGIPGDSQVYHFFDQNQQPLILPDQGIVLTETLAQKLQVQVGDEITVKNFVPGRDDVNLEVGGIIRQYLGTNAYMELDYMGETLLDQNMITGVNILSSHDPKEKLKDVKNIAAVSSVADMKNLFLEYLDTMNLATYLYLLFGGILGFAVIYNGTTISIAERSKEFASLRVMGFDKKDIFKLLSMENLLMSVLAILLGIPLGIGMIQGVVHSFSSDMVTLPLILTPRIFIETIFATVVFVIIAQLAARNKIYRLDFIDALKSRIS</sequence>
<dbReference type="Proteomes" id="UP001524944">
    <property type="component" value="Unassembled WGS sequence"/>
</dbReference>
<evidence type="ECO:0000259" key="9">
    <source>
        <dbReference type="Pfam" id="PF02687"/>
    </source>
</evidence>
<feature type="transmembrane region" description="Helical" evidence="8">
    <location>
        <begin position="355"/>
        <end position="377"/>
    </location>
</feature>
<feature type="domain" description="ABC3 transporter permease C-terminal" evidence="9">
    <location>
        <begin position="268"/>
        <end position="385"/>
    </location>
</feature>
<evidence type="ECO:0000256" key="4">
    <source>
        <dbReference type="ARBA" id="ARBA00022692"/>
    </source>
</evidence>
<dbReference type="InterPro" id="IPR051447">
    <property type="entry name" value="Lipoprotein-release_system"/>
</dbReference>
<evidence type="ECO:0000313" key="10">
    <source>
        <dbReference type="EMBL" id="MCR6544823.1"/>
    </source>
</evidence>
<evidence type="ECO:0000256" key="8">
    <source>
        <dbReference type="SAM" id="Phobius"/>
    </source>
</evidence>
<keyword evidence="5 8" id="KW-1133">Transmembrane helix</keyword>
<evidence type="ECO:0000256" key="3">
    <source>
        <dbReference type="ARBA" id="ARBA00022475"/>
    </source>
</evidence>
<evidence type="ECO:0000256" key="5">
    <source>
        <dbReference type="ARBA" id="ARBA00022989"/>
    </source>
</evidence>
<feature type="transmembrane region" description="Helical" evidence="8">
    <location>
        <begin position="12"/>
        <end position="36"/>
    </location>
</feature>
<protein>
    <submittedName>
        <fullName evidence="10">ABC transporter permease</fullName>
    </submittedName>
</protein>
<organism evidence="10 11">
    <name type="scientific">Dehalobacterium formicoaceticum</name>
    <dbReference type="NCBI Taxonomy" id="51515"/>
    <lineage>
        <taxon>Bacteria</taxon>
        <taxon>Bacillati</taxon>
        <taxon>Bacillota</taxon>
        <taxon>Clostridia</taxon>
        <taxon>Eubacteriales</taxon>
        <taxon>Peptococcaceae</taxon>
        <taxon>Dehalobacterium</taxon>
    </lineage>
</organism>
<feature type="domain" description="ABC3 transporter permease C-terminal" evidence="9">
    <location>
        <begin position="657"/>
        <end position="771"/>
    </location>
</feature>
<comment type="similarity">
    <text evidence="2">Belongs to the ABC-4 integral membrane protein family. LolC/E subfamily.</text>
</comment>
<dbReference type="RefSeq" id="WP_089612381.1">
    <property type="nucleotide sequence ID" value="NZ_CP022121.1"/>
</dbReference>
<accession>A0ABT1Y2P4</accession>
<evidence type="ECO:0000256" key="6">
    <source>
        <dbReference type="ARBA" id="ARBA00023136"/>
    </source>
</evidence>
<dbReference type="InterPro" id="IPR003838">
    <property type="entry name" value="ABC3_permease_C"/>
</dbReference>
<feature type="transmembrane region" description="Helical" evidence="8">
    <location>
        <begin position="745"/>
        <end position="764"/>
    </location>
</feature>
<keyword evidence="7" id="KW-0175">Coiled coil</keyword>
<evidence type="ECO:0000256" key="7">
    <source>
        <dbReference type="SAM" id="Coils"/>
    </source>
</evidence>
<comment type="subcellular location">
    <subcellularLocation>
        <location evidence="1">Cell membrane</location>
        <topology evidence="1">Multi-pass membrane protein</topology>
    </subcellularLocation>
</comment>
<feature type="coiled-coil region" evidence="7">
    <location>
        <begin position="213"/>
        <end position="240"/>
    </location>
</feature>
<keyword evidence="11" id="KW-1185">Reference proteome</keyword>
<proteinExistence type="inferred from homology"/>
<evidence type="ECO:0000256" key="1">
    <source>
        <dbReference type="ARBA" id="ARBA00004651"/>
    </source>
</evidence>